<dbReference type="Gene3D" id="1.10.520.10">
    <property type="match status" value="2"/>
</dbReference>
<feature type="binding site" evidence="13">
    <location>
        <position position="490"/>
    </location>
    <ligand>
        <name>Ca(2+)</name>
        <dbReference type="ChEBI" id="CHEBI:29108"/>
        <label>2</label>
    </ligand>
</feature>
<gene>
    <name evidence="17" type="ORF">Sango_2018400</name>
</gene>
<keyword evidence="5" id="KW-0349">Heme</keyword>
<comment type="caution">
    <text evidence="17">The sequence shown here is derived from an EMBL/GenBank/DDBJ whole genome shotgun (WGS) entry which is preliminary data.</text>
</comment>
<dbReference type="GO" id="GO:0042744">
    <property type="term" value="P:hydrogen peroxide catabolic process"/>
    <property type="evidence" value="ECO:0007669"/>
    <property type="project" value="InterPro"/>
</dbReference>
<keyword evidence="6 13" id="KW-0479">Metal-binding</keyword>
<feature type="region of interest" description="Disordered" evidence="15">
    <location>
        <begin position="159"/>
        <end position="194"/>
    </location>
</feature>
<evidence type="ECO:0000256" key="14">
    <source>
        <dbReference type="PIRSR" id="PIRSR600823-5"/>
    </source>
</evidence>
<feature type="binding site" evidence="13">
    <location>
        <position position="485"/>
    </location>
    <ligand>
        <name>Ca(2+)</name>
        <dbReference type="ChEBI" id="CHEBI:29108"/>
        <label>2</label>
    </ligand>
</feature>
<feature type="binding site" evidence="12">
    <location>
        <position position="400"/>
    </location>
    <ligand>
        <name>substrate</name>
    </ligand>
</feature>
<keyword evidence="7 13" id="KW-0106">Calcium</keyword>
<dbReference type="PROSITE" id="PS00435">
    <property type="entry name" value="PEROXIDASE_1"/>
    <property type="match status" value="1"/>
</dbReference>
<evidence type="ECO:0000256" key="15">
    <source>
        <dbReference type="SAM" id="MobiDB-lite"/>
    </source>
</evidence>
<dbReference type="EMBL" id="JACGWL010000011">
    <property type="protein sequence ID" value="KAK4392406.1"/>
    <property type="molecule type" value="Genomic_DNA"/>
</dbReference>
<dbReference type="PROSITE" id="PS50873">
    <property type="entry name" value="PEROXIDASE_4"/>
    <property type="match status" value="1"/>
</dbReference>
<organism evidence="17 18">
    <name type="scientific">Sesamum angolense</name>
    <dbReference type="NCBI Taxonomy" id="2727404"/>
    <lineage>
        <taxon>Eukaryota</taxon>
        <taxon>Viridiplantae</taxon>
        <taxon>Streptophyta</taxon>
        <taxon>Embryophyta</taxon>
        <taxon>Tracheophyta</taxon>
        <taxon>Spermatophyta</taxon>
        <taxon>Magnoliopsida</taxon>
        <taxon>eudicotyledons</taxon>
        <taxon>Gunneridae</taxon>
        <taxon>Pentapetalae</taxon>
        <taxon>asterids</taxon>
        <taxon>lamiids</taxon>
        <taxon>Lamiales</taxon>
        <taxon>Pedaliaceae</taxon>
        <taxon>Sesamum</taxon>
    </lineage>
</organism>
<comment type="cofactor">
    <cofactor evidence="13">
        <name>Ca(2+)</name>
        <dbReference type="ChEBI" id="CHEBI:29108"/>
    </cofactor>
    <text evidence="13">Binds 2 calcium ions per subunit.</text>
</comment>
<dbReference type="EC" id="1.11.1.7" evidence="3"/>
<feature type="binding site" evidence="13">
    <location>
        <position position="332"/>
    </location>
    <ligand>
        <name>Ca(2+)</name>
        <dbReference type="ChEBI" id="CHEBI:29108"/>
        <label>1</label>
    </ligand>
</feature>
<dbReference type="InterPro" id="IPR000823">
    <property type="entry name" value="Peroxidase_pln"/>
</dbReference>
<feature type="binding site" description="axial binding residue" evidence="13">
    <location>
        <position position="430"/>
    </location>
    <ligand>
        <name>heme b</name>
        <dbReference type="ChEBI" id="CHEBI:60344"/>
    </ligand>
    <ligandPart>
        <name>Fe</name>
        <dbReference type="ChEBI" id="CHEBI:18248"/>
    </ligandPart>
</feature>
<evidence type="ECO:0000256" key="5">
    <source>
        <dbReference type="ARBA" id="ARBA00022617"/>
    </source>
</evidence>
<dbReference type="AlphaFoldDB" id="A0AAE2BNW7"/>
<evidence type="ECO:0000313" key="17">
    <source>
        <dbReference type="EMBL" id="KAK4392406.1"/>
    </source>
</evidence>
<dbReference type="PANTHER" id="PTHR31388:SF139">
    <property type="entry name" value="PEROXIDASE 53"/>
    <property type="match status" value="1"/>
</dbReference>
<dbReference type="InterPro" id="IPR019793">
    <property type="entry name" value="Peroxidases_heam-ligand_BS"/>
</dbReference>
<comment type="cofactor">
    <cofactor evidence="13">
        <name>heme b</name>
        <dbReference type="ChEBI" id="CHEBI:60344"/>
    </cofactor>
    <text evidence="13">Binds 1 heme b (iron(II)-protoporphyrin IX) group per subunit.</text>
</comment>
<dbReference type="PRINTS" id="PR00458">
    <property type="entry name" value="PEROXIDASE"/>
</dbReference>
<sequence length="566" mass="62925">MRKERADFSKLLPQIPNCEKNEIGAKLEYTSTFVKKEEPCSIWSGRFVEMIMIRAERHLNMPPPAYQDKAHFFIASMVPPSHFVDEASSDMSCDSVSNSDSIDVVGSDQDLDEKRGFAFKNALWKAAKSSTVGEFTLRMEEMRLLDQATFDWFNDKLPQEWRPGRPAGARNREPDEHAVKNKRKKDKKQEKPFKLQREHTCHHCTICGEAGHNAKGYALWKDFTEQEFEEFPVDGIDRTIIYKQNQKEETLHLSRSIQSEYACFSLWGKCATKHFTSVTPQEEPNQEDAVANTNTNSRVLGDFEAYSRSTDLAQASFAFHFTIASFQGCDGSILLDDKNGTIQSEKDAAPNTEFDEGLKLCDNIKTAVESSCPGGPSWNVLLGRRDSRSANQAGANASIPAPFEPLTNLTAKFSAVGLSVTDLVALSGAHTFGRAQCRLFINRLYNFSGSGGPDPTLNTTYLATLRQICPQNGSGFVVANLDRTTPDTFDSNYFSNLQSNEGLLQSDQELFSSSGAPTIPIVNLFSSNQSAFFESFVQSMIKMGNISPLTGSIGEIRANCRRVNGS</sequence>
<accession>A0AAE2BNW7</accession>
<dbReference type="PRINTS" id="PR00461">
    <property type="entry name" value="PLPEROXIDASE"/>
</dbReference>
<dbReference type="GO" id="GO:0006979">
    <property type="term" value="P:response to oxidative stress"/>
    <property type="evidence" value="ECO:0007669"/>
    <property type="project" value="InterPro"/>
</dbReference>
<keyword evidence="11" id="KW-0325">Glycoprotein</keyword>
<feature type="domain" description="Plant heme peroxidase family profile" evidence="16">
    <location>
        <begin position="304"/>
        <end position="564"/>
    </location>
</feature>
<dbReference type="SUPFAM" id="SSF48113">
    <property type="entry name" value="Heme-dependent peroxidases"/>
    <property type="match status" value="1"/>
</dbReference>
<name>A0AAE2BNW7_9LAMI</name>
<dbReference type="GO" id="GO:0020037">
    <property type="term" value="F:heme binding"/>
    <property type="evidence" value="ECO:0007669"/>
    <property type="project" value="InterPro"/>
</dbReference>
<proteinExistence type="inferred from homology"/>
<dbReference type="Gene3D" id="1.10.420.10">
    <property type="entry name" value="Peroxidase, domain 2"/>
    <property type="match status" value="1"/>
</dbReference>
<evidence type="ECO:0000256" key="13">
    <source>
        <dbReference type="PIRSR" id="PIRSR600823-3"/>
    </source>
</evidence>
<feature type="compositionally biased region" description="Basic and acidic residues" evidence="15">
    <location>
        <begin position="170"/>
        <end position="179"/>
    </location>
</feature>
<comment type="catalytic activity">
    <reaction evidence="1">
        <text>2 a phenolic donor + H2O2 = 2 a phenolic radical donor + 2 H2O</text>
        <dbReference type="Rhea" id="RHEA:56136"/>
        <dbReference type="ChEBI" id="CHEBI:15377"/>
        <dbReference type="ChEBI" id="CHEBI:16240"/>
        <dbReference type="ChEBI" id="CHEBI:139520"/>
        <dbReference type="ChEBI" id="CHEBI:139521"/>
        <dbReference type="EC" id="1.11.1.7"/>
    </reaction>
</comment>
<evidence type="ECO:0000313" key="18">
    <source>
        <dbReference type="Proteomes" id="UP001289374"/>
    </source>
</evidence>
<feature type="binding site" evidence="13">
    <location>
        <position position="330"/>
    </location>
    <ligand>
        <name>Ca(2+)</name>
        <dbReference type="ChEBI" id="CHEBI:29108"/>
        <label>1</label>
    </ligand>
</feature>
<keyword evidence="4 17" id="KW-0575">Peroxidase</keyword>
<dbReference type="CDD" id="cd00693">
    <property type="entry name" value="secretory_peroxidase"/>
    <property type="match status" value="1"/>
</dbReference>
<evidence type="ECO:0000259" key="16">
    <source>
        <dbReference type="PROSITE" id="PS50873"/>
    </source>
</evidence>
<evidence type="ECO:0000256" key="8">
    <source>
        <dbReference type="ARBA" id="ARBA00023002"/>
    </source>
</evidence>
<dbReference type="InterPro" id="IPR033905">
    <property type="entry name" value="Secretory_peroxidase"/>
</dbReference>
<keyword evidence="9 13" id="KW-0408">Iron</keyword>
<evidence type="ECO:0000256" key="6">
    <source>
        <dbReference type="ARBA" id="ARBA00022723"/>
    </source>
</evidence>
<reference evidence="17" key="2">
    <citation type="journal article" date="2024" name="Plant">
        <title>Genomic evolution and insights into agronomic trait innovations of Sesamum species.</title>
        <authorList>
            <person name="Miao H."/>
            <person name="Wang L."/>
            <person name="Qu L."/>
            <person name="Liu H."/>
            <person name="Sun Y."/>
            <person name="Le M."/>
            <person name="Wang Q."/>
            <person name="Wei S."/>
            <person name="Zheng Y."/>
            <person name="Lin W."/>
            <person name="Duan Y."/>
            <person name="Cao H."/>
            <person name="Xiong S."/>
            <person name="Wang X."/>
            <person name="Wei L."/>
            <person name="Li C."/>
            <person name="Ma Q."/>
            <person name="Ju M."/>
            <person name="Zhao R."/>
            <person name="Li G."/>
            <person name="Mu C."/>
            <person name="Tian Q."/>
            <person name="Mei H."/>
            <person name="Zhang T."/>
            <person name="Gao T."/>
            <person name="Zhang H."/>
        </authorList>
    </citation>
    <scope>NUCLEOTIDE SEQUENCE</scope>
    <source>
        <strain evidence="17">K16</strain>
    </source>
</reference>
<feature type="binding site" evidence="13">
    <location>
        <position position="482"/>
    </location>
    <ligand>
        <name>Ca(2+)</name>
        <dbReference type="ChEBI" id="CHEBI:29108"/>
        <label>2</label>
    </ligand>
</feature>
<feature type="binding site" evidence="13">
    <location>
        <position position="431"/>
    </location>
    <ligand>
        <name>Ca(2+)</name>
        <dbReference type="ChEBI" id="CHEBI:29108"/>
        <label>2</label>
    </ligand>
</feature>
<evidence type="ECO:0000256" key="7">
    <source>
        <dbReference type="ARBA" id="ARBA00022837"/>
    </source>
</evidence>
<keyword evidence="10 14" id="KW-1015">Disulfide bond</keyword>
<evidence type="ECO:0000256" key="2">
    <source>
        <dbReference type="ARBA" id="ARBA00006873"/>
    </source>
</evidence>
<reference evidence="17" key="1">
    <citation type="submission" date="2020-06" db="EMBL/GenBank/DDBJ databases">
        <authorList>
            <person name="Li T."/>
            <person name="Hu X."/>
            <person name="Zhang T."/>
            <person name="Song X."/>
            <person name="Zhang H."/>
            <person name="Dai N."/>
            <person name="Sheng W."/>
            <person name="Hou X."/>
            <person name="Wei L."/>
        </authorList>
    </citation>
    <scope>NUCLEOTIDE SEQUENCE</scope>
    <source>
        <strain evidence="17">K16</strain>
        <tissue evidence="17">Leaf</tissue>
    </source>
</reference>
<evidence type="ECO:0000256" key="1">
    <source>
        <dbReference type="ARBA" id="ARBA00000189"/>
    </source>
</evidence>
<dbReference type="InterPro" id="IPR002016">
    <property type="entry name" value="Haem_peroxidase"/>
</dbReference>
<evidence type="ECO:0000256" key="4">
    <source>
        <dbReference type="ARBA" id="ARBA00022559"/>
    </source>
</evidence>
<dbReference type="Pfam" id="PF00141">
    <property type="entry name" value="peroxidase"/>
    <property type="match status" value="1"/>
</dbReference>
<dbReference type="InterPro" id="IPR010255">
    <property type="entry name" value="Haem_peroxidase_sf"/>
</dbReference>
<protein>
    <recommendedName>
        <fullName evidence="3">peroxidase</fullName>
        <ecNumber evidence="3">1.11.1.7</ecNumber>
    </recommendedName>
</protein>
<feature type="binding site" evidence="13">
    <location>
        <position position="345"/>
    </location>
    <ligand>
        <name>Ca(2+)</name>
        <dbReference type="ChEBI" id="CHEBI:29108"/>
        <label>1</label>
    </ligand>
</feature>
<evidence type="ECO:0000256" key="12">
    <source>
        <dbReference type="PIRSR" id="PIRSR600823-2"/>
    </source>
</evidence>
<dbReference type="PANTHER" id="PTHR31388">
    <property type="entry name" value="PEROXIDASE 72-RELATED"/>
    <property type="match status" value="1"/>
</dbReference>
<feature type="disulfide bond" evidence="14">
    <location>
        <begin position="437"/>
        <end position="469"/>
    </location>
</feature>
<comment type="similarity">
    <text evidence="2">Belongs to the peroxidase family. Ascorbate peroxidase subfamily.</text>
</comment>
<evidence type="ECO:0000256" key="11">
    <source>
        <dbReference type="ARBA" id="ARBA00023180"/>
    </source>
</evidence>
<feature type="binding site" evidence="13">
    <location>
        <position position="328"/>
    </location>
    <ligand>
        <name>Ca(2+)</name>
        <dbReference type="ChEBI" id="CHEBI:29108"/>
        <label>1</label>
    </ligand>
</feature>
<dbReference type="FunFam" id="1.10.420.10:FF:000001">
    <property type="entry name" value="Peroxidase"/>
    <property type="match status" value="1"/>
</dbReference>
<dbReference type="GO" id="GO:0140825">
    <property type="term" value="F:lactoperoxidase activity"/>
    <property type="evidence" value="ECO:0007669"/>
    <property type="project" value="UniProtKB-EC"/>
</dbReference>
<keyword evidence="18" id="KW-1185">Reference proteome</keyword>
<evidence type="ECO:0000256" key="10">
    <source>
        <dbReference type="ARBA" id="ARBA00023157"/>
    </source>
</evidence>
<dbReference type="Proteomes" id="UP001289374">
    <property type="component" value="Unassembled WGS sequence"/>
</dbReference>
<evidence type="ECO:0000256" key="9">
    <source>
        <dbReference type="ARBA" id="ARBA00023004"/>
    </source>
</evidence>
<keyword evidence="8" id="KW-0560">Oxidoreductase</keyword>
<evidence type="ECO:0000256" key="3">
    <source>
        <dbReference type="ARBA" id="ARBA00012313"/>
    </source>
</evidence>
<dbReference type="GO" id="GO:0046872">
    <property type="term" value="F:metal ion binding"/>
    <property type="evidence" value="ECO:0007669"/>
    <property type="project" value="UniProtKB-KW"/>
</dbReference>